<proteinExistence type="predicted"/>
<protein>
    <submittedName>
        <fullName evidence="2">Internalin</fullName>
    </submittedName>
</protein>
<keyword evidence="3" id="KW-1185">Reference proteome</keyword>
<evidence type="ECO:0000259" key="1">
    <source>
        <dbReference type="Pfam" id="PF18885"/>
    </source>
</evidence>
<evidence type="ECO:0000313" key="3">
    <source>
        <dbReference type="Proteomes" id="UP000235050"/>
    </source>
</evidence>
<sequence length="78" mass="8999">MDLNTSNLRQVLRFYLEPGVDPHAPTKVYRLYNPKRYHKMRDGRGNGGGEHVYTTSYGEYLAVIRAGWRGEGVAWRSL</sequence>
<dbReference type="InterPro" id="IPR043708">
    <property type="entry name" value="DUF5648"/>
</dbReference>
<feature type="domain" description="DUF5648" evidence="1">
    <location>
        <begin position="24"/>
        <end position="76"/>
    </location>
</feature>
<organism evidence="2 3">
    <name type="scientific">Bifidobacterium margollesii</name>
    <dbReference type="NCBI Taxonomy" id="2020964"/>
    <lineage>
        <taxon>Bacteria</taxon>
        <taxon>Bacillati</taxon>
        <taxon>Actinomycetota</taxon>
        <taxon>Actinomycetes</taxon>
        <taxon>Bifidobacteriales</taxon>
        <taxon>Bifidobacteriaceae</taxon>
        <taxon>Bifidobacterium</taxon>
    </lineage>
</organism>
<dbReference type="Pfam" id="PF18885">
    <property type="entry name" value="DUF5648"/>
    <property type="match status" value="1"/>
</dbReference>
<evidence type="ECO:0000313" key="2">
    <source>
        <dbReference type="EMBL" id="PLS29969.1"/>
    </source>
</evidence>
<accession>A0A2N5J6X7</accession>
<comment type="caution">
    <text evidence="2">The sequence shown here is derived from an EMBL/GenBank/DDBJ whole genome shotgun (WGS) entry which is preliminary data.</text>
</comment>
<name>A0A2N5J6X7_9BIFI</name>
<gene>
    <name evidence="2" type="ORF">Uis1B_2203</name>
</gene>
<dbReference type="Proteomes" id="UP000235050">
    <property type="component" value="Unassembled WGS sequence"/>
</dbReference>
<reference evidence="2 3" key="1">
    <citation type="submission" date="2017-07" db="EMBL/GenBank/DDBJ databases">
        <title>Bifidobacterium novel species.</title>
        <authorList>
            <person name="Lugli G.A."/>
            <person name="Milani C."/>
            <person name="Duranti S."/>
            <person name="Mangifesta M."/>
        </authorList>
    </citation>
    <scope>NUCLEOTIDE SEQUENCE [LARGE SCALE GENOMIC DNA]</scope>
    <source>
        <strain evidence="3">Uis1B</strain>
    </source>
</reference>
<dbReference type="AlphaFoldDB" id="A0A2N5J6X7"/>
<dbReference type="EMBL" id="NMWU01000054">
    <property type="protein sequence ID" value="PLS29969.1"/>
    <property type="molecule type" value="Genomic_DNA"/>
</dbReference>